<dbReference type="RefSeq" id="WP_189631417.1">
    <property type="nucleotide sequence ID" value="NZ_BNAG01000004.1"/>
</dbReference>
<reference evidence="2" key="1">
    <citation type="journal article" date="2019" name="Int. J. Syst. Evol. Microbiol.">
        <title>The Global Catalogue of Microorganisms (GCM) 10K type strain sequencing project: providing services to taxonomists for standard genome sequencing and annotation.</title>
        <authorList>
            <consortium name="The Broad Institute Genomics Platform"/>
            <consortium name="The Broad Institute Genome Sequencing Center for Infectious Disease"/>
            <person name="Wu L."/>
            <person name="Ma J."/>
        </authorList>
    </citation>
    <scope>NUCLEOTIDE SEQUENCE [LARGE SCALE GENOMIC DNA]</scope>
    <source>
        <strain evidence="2">CGMCC 1.15111</strain>
    </source>
</reference>
<protein>
    <recommendedName>
        <fullName evidence="3">6-bladed beta-propeller</fullName>
    </recommendedName>
</protein>
<evidence type="ECO:0000313" key="2">
    <source>
        <dbReference type="Proteomes" id="UP000658258"/>
    </source>
</evidence>
<gene>
    <name evidence="1" type="ORF">GCM10011340_33280</name>
</gene>
<sequence>MRYLPILLILLFSCRENDKRATVLYEPNSVKNVKPEIVDTISFEENYTYINAVIGISDINNNLQGFWAHDGKGLSIFKYDKEGKILNKISLPTINEPYGLNRITDFKIINEDSIFVYDGEFSRLNLVNSQSEIINSWKIHQYVEEISPEFSNEIVDLYLNKTNELILELSGYSNIYYTSDPNFFEKNTLLYQINLTTGKVKSGIKYPQNSPYKNYLFWSGIIPYIRKIDSTYLTIFAHDEHLYFHGQNLELISKYSTLPTNFPRGRGNEWGTKQKMNYARINRKLNGYNFKIKEPFETKNGKLLGRVYSAPLGDNPSIPDDMQSFMKDNFKSKYYLQIFNLNNNIQKIYNDIEIGYLNLGNLIFIDKNEFYYFLENNPNRESYRIFKVQLKEITT</sequence>
<dbReference type="Proteomes" id="UP000658258">
    <property type="component" value="Unassembled WGS sequence"/>
</dbReference>
<evidence type="ECO:0000313" key="1">
    <source>
        <dbReference type="EMBL" id="GHE73838.1"/>
    </source>
</evidence>
<comment type="caution">
    <text evidence="1">The sequence shown here is derived from an EMBL/GenBank/DDBJ whole genome shotgun (WGS) entry which is preliminary data.</text>
</comment>
<name>A0ABQ3I8Q6_9BACT</name>
<keyword evidence="2" id="KW-1185">Reference proteome</keyword>
<organism evidence="1 2">
    <name type="scientific">Roseivirga thermotolerans</name>
    <dbReference type="NCBI Taxonomy" id="1758176"/>
    <lineage>
        <taxon>Bacteria</taxon>
        <taxon>Pseudomonadati</taxon>
        <taxon>Bacteroidota</taxon>
        <taxon>Cytophagia</taxon>
        <taxon>Cytophagales</taxon>
        <taxon>Roseivirgaceae</taxon>
        <taxon>Roseivirga</taxon>
    </lineage>
</organism>
<dbReference type="EMBL" id="BNAG01000004">
    <property type="protein sequence ID" value="GHE73838.1"/>
    <property type="molecule type" value="Genomic_DNA"/>
</dbReference>
<accession>A0ABQ3I8Q6</accession>
<evidence type="ECO:0008006" key="3">
    <source>
        <dbReference type="Google" id="ProtNLM"/>
    </source>
</evidence>
<proteinExistence type="predicted"/>